<dbReference type="Pfam" id="PF00155">
    <property type="entry name" value="Aminotran_1_2"/>
    <property type="match status" value="1"/>
</dbReference>
<keyword evidence="4" id="KW-0663">Pyridoxal phosphate</keyword>
<evidence type="ECO:0000256" key="5">
    <source>
        <dbReference type="ARBA" id="ARBA00023315"/>
    </source>
</evidence>
<dbReference type="NCBIfam" id="NF005394">
    <property type="entry name" value="PRK06939.1"/>
    <property type="match status" value="1"/>
</dbReference>
<dbReference type="InterPro" id="IPR050087">
    <property type="entry name" value="AON_synthase_class-II"/>
</dbReference>
<dbReference type="GO" id="GO:0008890">
    <property type="term" value="F:glycine C-acetyltransferase activity"/>
    <property type="evidence" value="ECO:0007669"/>
    <property type="project" value="InterPro"/>
</dbReference>
<evidence type="ECO:0000256" key="3">
    <source>
        <dbReference type="ARBA" id="ARBA00022679"/>
    </source>
</evidence>
<dbReference type="PANTHER" id="PTHR13693">
    <property type="entry name" value="CLASS II AMINOTRANSFERASE/8-AMINO-7-OXONONANOATE SYNTHASE"/>
    <property type="match status" value="1"/>
</dbReference>
<dbReference type="InterPro" id="IPR015421">
    <property type="entry name" value="PyrdxlP-dep_Trfase_major"/>
</dbReference>
<proteinExistence type="inferred from homology"/>
<comment type="similarity">
    <text evidence="2">Belongs to the class-II pyridoxal-phosphate-dependent aminotransferase family.</text>
</comment>
<dbReference type="GO" id="GO:0006567">
    <property type="term" value="P:L-threonine catabolic process"/>
    <property type="evidence" value="ECO:0007669"/>
    <property type="project" value="InterPro"/>
</dbReference>
<evidence type="ECO:0000313" key="8">
    <source>
        <dbReference type="Proteomes" id="UP001465755"/>
    </source>
</evidence>
<keyword evidence="3" id="KW-0808">Transferase</keyword>
<protein>
    <recommendedName>
        <fullName evidence="6">Aminotransferase class I/classII large domain-containing protein</fullName>
    </recommendedName>
</protein>
<dbReference type="NCBIfam" id="TIGR01822">
    <property type="entry name" value="2am3keto_CoA"/>
    <property type="match status" value="1"/>
</dbReference>
<reference evidence="7 8" key="1">
    <citation type="journal article" date="2024" name="Nat. Commun.">
        <title>Phylogenomics reveals the evolutionary origins of lichenization in chlorophyte algae.</title>
        <authorList>
            <person name="Puginier C."/>
            <person name="Libourel C."/>
            <person name="Otte J."/>
            <person name="Skaloud P."/>
            <person name="Haon M."/>
            <person name="Grisel S."/>
            <person name="Petersen M."/>
            <person name="Berrin J.G."/>
            <person name="Delaux P.M."/>
            <person name="Dal Grande F."/>
            <person name="Keller J."/>
        </authorList>
    </citation>
    <scope>NUCLEOTIDE SEQUENCE [LARGE SCALE GENOMIC DNA]</scope>
    <source>
        <strain evidence="7 8">SAG 2036</strain>
    </source>
</reference>
<evidence type="ECO:0000256" key="4">
    <source>
        <dbReference type="ARBA" id="ARBA00022898"/>
    </source>
</evidence>
<dbReference type="PANTHER" id="PTHR13693:SF102">
    <property type="entry name" value="2-AMINO-3-KETOBUTYRATE COENZYME A LIGASE, MITOCHONDRIAL"/>
    <property type="match status" value="1"/>
</dbReference>
<comment type="cofactor">
    <cofactor evidence="1">
        <name>pyridoxal 5'-phosphate</name>
        <dbReference type="ChEBI" id="CHEBI:597326"/>
    </cofactor>
</comment>
<dbReference type="InterPro" id="IPR011282">
    <property type="entry name" value="2am3keto_CoA_ligase"/>
</dbReference>
<dbReference type="SUPFAM" id="SSF53383">
    <property type="entry name" value="PLP-dependent transferases"/>
    <property type="match status" value="1"/>
</dbReference>
<sequence>MLLTRLCTRLCLRYGSFAERQYASASGASLQTVVREQLDNVKLAGLFKEELSFTGQQAPVIVFEEDDREVINFCSSNYLGLANHPELIKAARAALDSHGLGMSSMRYICGTTNLHRQLEAKISEFHGTEDTMIYPSCSDANMGLFQAILTDEDAVISDQLNHGSTIDGMRLCKAKRHRYAHADMEDLEDTLKEAADARLRLIVTDGVFSMTGEMAPLQQICDLAERYNAVVLVDDCQGTGVVGPSGRGSLEACGVQGRVQILNSTLGKALGGVNGGYTTGSTDVIECLRQCSRPYIFSNSLSPPLVGACIAAFDMVSSSHTQRKRLLENAKNFRSRMQQAGFDLKEGVPHIVPIMLGDSELANEMAKGMLKKGIYVRLGVIE</sequence>
<keyword evidence="8" id="KW-1185">Reference proteome</keyword>
<dbReference type="FunFam" id="3.40.640.10:FF:000006">
    <property type="entry name" value="5-aminolevulinate synthase, mitochondrial"/>
    <property type="match status" value="1"/>
</dbReference>
<evidence type="ECO:0000256" key="1">
    <source>
        <dbReference type="ARBA" id="ARBA00001933"/>
    </source>
</evidence>
<dbReference type="GO" id="GO:0030170">
    <property type="term" value="F:pyridoxal phosphate binding"/>
    <property type="evidence" value="ECO:0007669"/>
    <property type="project" value="InterPro"/>
</dbReference>
<dbReference type="Proteomes" id="UP001465755">
    <property type="component" value="Unassembled WGS sequence"/>
</dbReference>
<evidence type="ECO:0000256" key="2">
    <source>
        <dbReference type="ARBA" id="ARBA00008392"/>
    </source>
</evidence>
<dbReference type="EMBL" id="JALJOQ010000044">
    <property type="protein sequence ID" value="KAK9805327.1"/>
    <property type="molecule type" value="Genomic_DNA"/>
</dbReference>
<evidence type="ECO:0000259" key="6">
    <source>
        <dbReference type="Pfam" id="PF00155"/>
    </source>
</evidence>
<dbReference type="InterPro" id="IPR015424">
    <property type="entry name" value="PyrdxlP-dep_Trfase"/>
</dbReference>
<dbReference type="Gene3D" id="3.90.1150.10">
    <property type="entry name" value="Aspartate Aminotransferase, domain 1"/>
    <property type="match status" value="1"/>
</dbReference>
<accession>A0AAW1P9J9</accession>
<comment type="caution">
    <text evidence="7">The sequence shown here is derived from an EMBL/GenBank/DDBJ whole genome shotgun (WGS) entry which is preliminary data.</text>
</comment>
<name>A0AAW1P9J9_9CHLO</name>
<organism evidence="7 8">
    <name type="scientific">Symbiochloris irregularis</name>
    <dbReference type="NCBI Taxonomy" id="706552"/>
    <lineage>
        <taxon>Eukaryota</taxon>
        <taxon>Viridiplantae</taxon>
        <taxon>Chlorophyta</taxon>
        <taxon>core chlorophytes</taxon>
        <taxon>Trebouxiophyceae</taxon>
        <taxon>Trebouxiales</taxon>
        <taxon>Trebouxiaceae</taxon>
        <taxon>Symbiochloris</taxon>
    </lineage>
</organism>
<evidence type="ECO:0000313" key="7">
    <source>
        <dbReference type="EMBL" id="KAK9805327.1"/>
    </source>
</evidence>
<gene>
    <name evidence="7" type="ORF">WJX73_002567</name>
</gene>
<feature type="domain" description="Aminotransferase class I/classII large" evidence="6">
    <location>
        <begin position="69"/>
        <end position="377"/>
    </location>
</feature>
<dbReference type="InterPro" id="IPR015422">
    <property type="entry name" value="PyrdxlP-dep_Trfase_small"/>
</dbReference>
<dbReference type="Gene3D" id="3.40.640.10">
    <property type="entry name" value="Type I PLP-dependent aspartate aminotransferase-like (Major domain)"/>
    <property type="match status" value="1"/>
</dbReference>
<dbReference type="AlphaFoldDB" id="A0AAW1P9J9"/>
<keyword evidence="5" id="KW-0012">Acyltransferase</keyword>
<dbReference type="InterPro" id="IPR004839">
    <property type="entry name" value="Aminotransferase_I/II_large"/>
</dbReference>